<organism evidence="1 2">
    <name type="scientific">Brachionus plicatilis</name>
    <name type="common">Marine rotifer</name>
    <name type="synonym">Brachionus muelleri</name>
    <dbReference type="NCBI Taxonomy" id="10195"/>
    <lineage>
        <taxon>Eukaryota</taxon>
        <taxon>Metazoa</taxon>
        <taxon>Spiralia</taxon>
        <taxon>Gnathifera</taxon>
        <taxon>Rotifera</taxon>
        <taxon>Eurotatoria</taxon>
        <taxon>Monogononta</taxon>
        <taxon>Pseudotrocha</taxon>
        <taxon>Ploima</taxon>
        <taxon>Brachionidae</taxon>
        <taxon>Brachionus</taxon>
    </lineage>
</organism>
<keyword evidence="2" id="KW-1185">Reference proteome</keyword>
<dbReference type="AlphaFoldDB" id="A0A3M7PHK0"/>
<evidence type="ECO:0000313" key="2">
    <source>
        <dbReference type="Proteomes" id="UP000276133"/>
    </source>
</evidence>
<proteinExistence type="predicted"/>
<evidence type="ECO:0000313" key="1">
    <source>
        <dbReference type="EMBL" id="RMZ98596.1"/>
    </source>
</evidence>
<comment type="caution">
    <text evidence="1">The sequence shown here is derived from an EMBL/GenBank/DDBJ whole genome shotgun (WGS) entry which is preliminary data.</text>
</comment>
<accession>A0A3M7PHK0</accession>
<name>A0A3M7PHK0_BRAPC</name>
<sequence>MLKEKAKYALQSINVLTELFKDKINSYQNTIHEANLILTCSLKKGISGTPICKGTRKSKKAFTIYNFFNDRKIKQHISNELETSPRELMYYWYINPFKSF</sequence>
<dbReference type="EMBL" id="REGN01010676">
    <property type="protein sequence ID" value="RMZ98596.1"/>
    <property type="molecule type" value="Genomic_DNA"/>
</dbReference>
<gene>
    <name evidence="1" type="ORF">BpHYR1_001444</name>
</gene>
<dbReference type="Proteomes" id="UP000276133">
    <property type="component" value="Unassembled WGS sequence"/>
</dbReference>
<protein>
    <submittedName>
        <fullName evidence="1">Uncharacterized protein</fullName>
    </submittedName>
</protein>
<reference evidence="1 2" key="1">
    <citation type="journal article" date="2018" name="Sci. Rep.">
        <title>Genomic signatures of local adaptation to the degree of environmental predictability in rotifers.</title>
        <authorList>
            <person name="Franch-Gras L."/>
            <person name="Hahn C."/>
            <person name="Garcia-Roger E.M."/>
            <person name="Carmona M.J."/>
            <person name="Serra M."/>
            <person name="Gomez A."/>
        </authorList>
    </citation>
    <scope>NUCLEOTIDE SEQUENCE [LARGE SCALE GENOMIC DNA]</scope>
    <source>
        <strain evidence="1">HYR1</strain>
    </source>
</reference>